<dbReference type="Proteomes" id="UP000314294">
    <property type="component" value="Unassembled WGS sequence"/>
</dbReference>
<keyword evidence="6" id="KW-1185">Reference proteome</keyword>
<gene>
    <name evidence="5" type="primary">Abcc2</name>
    <name evidence="5" type="ORF">EYF80_017944</name>
</gene>
<sequence length="326" mass="37434">MCAAALEEYCGSIFWNTSYLNREDPDLPVCFEQTVLVWIPLGFLWLCAPRHLVSLCRRTQASTKHLSRRYIFKQLVVCLLFLTAIAALAVTLGEDYGPSTASPGKNPGVFYANPVLYAVTWILLLLCQEGVRRREGSVDSATLFLFWFFLVVCDIFPFQTLLREALRLNPEVGAAFLSRITFNWFSSMVVKGYKRPLVQADMWELNDTESTADINQSFQYFMKSELGAARVRFQNKLKRKRGNKVEEEAFQNGLGKGVSQDVLMEERGKKEDEKKKKNDKKKEENDHPNSWLITTIYKTFKGLLFESAFFKLLQDLLSFVSPQLLK</sequence>
<feature type="compositionally biased region" description="Basic and acidic residues" evidence="2">
    <location>
        <begin position="264"/>
        <end position="286"/>
    </location>
</feature>
<comment type="caution">
    <text evidence="5">The sequence shown here is derived from an EMBL/GenBank/DDBJ whole genome shotgun (WGS) entry which is preliminary data.</text>
</comment>
<evidence type="ECO:0000313" key="5">
    <source>
        <dbReference type="EMBL" id="TNN71773.1"/>
    </source>
</evidence>
<accession>A0A4Z2I3F7</accession>
<feature type="transmembrane region" description="Helical" evidence="3">
    <location>
        <begin position="74"/>
        <end position="93"/>
    </location>
</feature>
<dbReference type="OrthoDB" id="6500128at2759"/>
<evidence type="ECO:0000256" key="3">
    <source>
        <dbReference type="SAM" id="Phobius"/>
    </source>
</evidence>
<dbReference type="AlphaFoldDB" id="A0A4Z2I3F7"/>
<keyword evidence="3" id="KW-0812">Transmembrane</keyword>
<comment type="subcellular location">
    <subcellularLocation>
        <location evidence="1">Membrane</location>
        <topology evidence="1">Multi-pass membrane protein</topology>
    </subcellularLocation>
</comment>
<keyword evidence="3" id="KW-0472">Membrane</keyword>
<organism evidence="5 6">
    <name type="scientific">Liparis tanakae</name>
    <name type="common">Tanaka's snailfish</name>
    <dbReference type="NCBI Taxonomy" id="230148"/>
    <lineage>
        <taxon>Eukaryota</taxon>
        <taxon>Metazoa</taxon>
        <taxon>Chordata</taxon>
        <taxon>Craniata</taxon>
        <taxon>Vertebrata</taxon>
        <taxon>Euteleostomi</taxon>
        <taxon>Actinopterygii</taxon>
        <taxon>Neopterygii</taxon>
        <taxon>Teleostei</taxon>
        <taxon>Neoteleostei</taxon>
        <taxon>Acanthomorphata</taxon>
        <taxon>Eupercaria</taxon>
        <taxon>Perciformes</taxon>
        <taxon>Cottioidei</taxon>
        <taxon>Cottales</taxon>
        <taxon>Liparidae</taxon>
        <taxon>Liparis</taxon>
    </lineage>
</organism>
<evidence type="ECO:0000256" key="1">
    <source>
        <dbReference type="ARBA" id="ARBA00004141"/>
    </source>
</evidence>
<dbReference type="GO" id="GO:0016020">
    <property type="term" value="C:membrane"/>
    <property type="evidence" value="ECO:0007669"/>
    <property type="project" value="UniProtKB-SubCell"/>
</dbReference>
<proteinExistence type="predicted"/>
<dbReference type="EMBL" id="SRLO01000145">
    <property type="protein sequence ID" value="TNN71773.1"/>
    <property type="molecule type" value="Genomic_DNA"/>
</dbReference>
<feature type="transmembrane region" description="Helical" evidence="3">
    <location>
        <begin position="108"/>
        <end position="126"/>
    </location>
</feature>
<evidence type="ECO:0000256" key="2">
    <source>
        <dbReference type="SAM" id="MobiDB-lite"/>
    </source>
</evidence>
<feature type="region of interest" description="Disordered" evidence="2">
    <location>
        <begin position="261"/>
        <end position="286"/>
    </location>
</feature>
<feature type="domain" description="ABC transporter TMD0" evidence="4">
    <location>
        <begin position="21"/>
        <end position="162"/>
    </location>
</feature>
<protein>
    <submittedName>
        <fullName evidence="5">Canalicular multispecific organic anion transporter 1</fullName>
    </submittedName>
</protein>
<evidence type="ECO:0000313" key="6">
    <source>
        <dbReference type="Proteomes" id="UP000314294"/>
    </source>
</evidence>
<dbReference type="InterPro" id="IPR056227">
    <property type="entry name" value="TMD0_ABC"/>
</dbReference>
<evidence type="ECO:0000259" key="4">
    <source>
        <dbReference type="Pfam" id="PF24357"/>
    </source>
</evidence>
<reference evidence="5 6" key="1">
    <citation type="submission" date="2019-03" db="EMBL/GenBank/DDBJ databases">
        <title>First draft genome of Liparis tanakae, snailfish: a comprehensive survey of snailfish specific genes.</title>
        <authorList>
            <person name="Kim W."/>
            <person name="Song I."/>
            <person name="Jeong J.-H."/>
            <person name="Kim D."/>
            <person name="Kim S."/>
            <person name="Ryu S."/>
            <person name="Song J.Y."/>
            <person name="Lee S.K."/>
        </authorList>
    </citation>
    <scope>NUCLEOTIDE SEQUENCE [LARGE SCALE GENOMIC DNA]</scope>
    <source>
        <tissue evidence="5">Muscle</tissue>
    </source>
</reference>
<name>A0A4Z2I3F7_9TELE</name>
<feature type="transmembrane region" description="Helical" evidence="3">
    <location>
        <begin position="138"/>
        <end position="158"/>
    </location>
</feature>
<keyword evidence="3" id="KW-1133">Transmembrane helix</keyword>
<feature type="transmembrane region" description="Helical" evidence="3">
    <location>
        <begin position="35"/>
        <end position="53"/>
    </location>
</feature>
<dbReference type="Pfam" id="PF24357">
    <property type="entry name" value="TMD0_ABC"/>
    <property type="match status" value="1"/>
</dbReference>